<protein>
    <submittedName>
        <fullName evidence="1">Uncharacterized protein</fullName>
    </submittedName>
</protein>
<proteinExistence type="predicted"/>
<dbReference type="Proteomes" id="UP000199187">
    <property type="component" value="Unassembled WGS sequence"/>
</dbReference>
<organism evidence="1 2">
    <name type="scientific">Kosakonia arachidis</name>
    <dbReference type="NCBI Taxonomy" id="551989"/>
    <lineage>
        <taxon>Bacteria</taxon>
        <taxon>Pseudomonadati</taxon>
        <taxon>Pseudomonadota</taxon>
        <taxon>Gammaproteobacteria</taxon>
        <taxon>Enterobacterales</taxon>
        <taxon>Enterobacteriaceae</taxon>
        <taxon>Kosakonia</taxon>
    </lineage>
</organism>
<gene>
    <name evidence="1" type="ORF">SAMN05192562_1011255</name>
</gene>
<evidence type="ECO:0000313" key="2">
    <source>
        <dbReference type="Proteomes" id="UP000199187"/>
    </source>
</evidence>
<keyword evidence="2" id="KW-1185">Reference proteome</keyword>
<sequence length="71" mass="8185">MFMCFFIRARDLLLWISNRYGDKQSDNALSQANQTTPAKAGAGLPNRFVVRLLKICPKCFTFHTPRYTDEV</sequence>
<evidence type="ECO:0000313" key="1">
    <source>
        <dbReference type="EMBL" id="SFT63888.1"/>
    </source>
</evidence>
<dbReference type="EMBL" id="FPAU01000001">
    <property type="protein sequence ID" value="SFT63888.1"/>
    <property type="molecule type" value="Genomic_DNA"/>
</dbReference>
<accession>A0A1I6ZME9</accession>
<reference evidence="2" key="1">
    <citation type="submission" date="2016-10" db="EMBL/GenBank/DDBJ databases">
        <authorList>
            <person name="Varghese N."/>
            <person name="Submissions S."/>
        </authorList>
    </citation>
    <scope>NUCLEOTIDE SEQUENCE [LARGE SCALE GENOMIC DNA]</scope>
    <source>
        <strain evidence="2">Ah-143</strain>
    </source>
</reference>
<name>A0A1I6ZME9_9ENTR</name>
<dbReference type="AlphaFoldDB" id="A0A1I6ZME9"/>